<evidence type="ECO:0000313" key="2">
    <source>
        <dbReference type="EMBL" id="MBE0346957.1"/>
    </source>
</evidence>
<feature type="transmembrane region" description="Helical" evidence="1">
    <location>
        <begin position="337"/>
        <end position="356"/>
    </location>
</feature>
<dbReference type="AlphaFoldDB" id="A0A8I0MW36"/>
<feature type="transmembrane region" description="Helical" evidence="1">
    <location>
        <begin position="250"/>
        <end position="271"/>
    </location>
</feature>
<accession>A0A8I0MW36</accession>
<reference evidence="2 3" key="1">
    <citation type="submission" date="2015-06" db="EMBL/GenBank/DDBJ databases">
        <title>Genome sequence of Pseudoalteromonas peptidolytica.</title>
        <authorList>
            <person name="Xie B.-B."/>
            <person name="Rong J.-C."/>
            <person name="Qin Q.-L."/>
            <person name="Zhang Y.-Z."/>
        </authorList>
    </citation>
    <scope>NUCLEOTIDE SEQUENCE [LARGE SCALE GENOMIC DNA]</scope>
    <source>
        <strain evidence="2 3">F12-50-A1</strain>
    </source>
</reference>
<dbReference type="EMBL" id="AQHF01000025">
    <property type="protein sequence ID" value="MBE0346957.1"/>
    <property type="molecule type" value="Genomic_DNA"/>
</dbReference>
<feature type="transmembrane region" description="Helical" evidence="1">
    <location>
        <begin position="193"/>
        <end position="212"/>
    </location>
</feature>
<keyword evidence="3" id="KW-1185">Reference proteome</keyword>
<gene>
    <name evidence="2" type="ORF">PPEP_a3929</name>
</gene>
<feature type="transmembrane region" description="Helical" evidence="1">
    <location>
        <begin position="163"/>
        <end position="187"/>
    </location>
</feature>
<keyword evidence="1" id="KW-0472">Membrane</keyword>
<feature type="transmembrane region" description="Helical" evidence="1">
    <location>
        <begin position="26"/>
        <end position="49"/>
    </location>
</feature>
<name>A0A8I0MW36_9GAMM</name>
<evidence type="ECO:0000256" key="1">
    <source>
        <dbReference type="SAM" id="Phobius"/>
    </source>
</evidence>
<feature type="transmembrane region" description="Helical" evidence="1">
    <location>
        <begin position="134"/>
        <end position="154"/>
    </location>
</feature>
<feature type="transmembrane region" description="Helical" evidence="1">
    <location>
        <begin position="219"/>
        <end position="238"/>
    </location>
</feature>
<dbReference type="Pfam" id="PF19632">
    <property type="entry name" value="DUF6136"/>
    <property type="match status" value="1"/>
</dbReference>
<protein>
    <submittedName>
        <fullName evidence="2">Uncharacterized protein</fullName>
    </submittedName>
</protein>
<evidence type="ECO:0000313" key="3">
    <source>
        <dbReference type="Proteomes" id="UP000660708"/>
    </source>
</evidence>
<keyword evidence="1" id="KW-0812">Transmembrane</keyword>
<feature type="transmembrane region" description="Helical" evidence="1">
    <location>
        <begin position="104"/>
        <end position="128"/>
    </location>
</feature>
<keyword evidence="1" id="KW-1133">Transmembrane helix</keyword>
<proteinExistence type="predicted"/>
<dbReference type="RefSeq" id="WP_147390322.1">
    <property type="nucleotide sequence ID" value="NZ_AQHF01000025.1"/>
</dbReference>
<comment type="caution">
    <text evidence="2">The sequence shown here is derived from an EMBL/GenBank/DDBJ whole genome shotgun (WGS) entry which is preliminary data.</text>
</comment>
<feature type="transmembrane region" description="Helical" evidence="1">
    <location>
        <begin position="292"/>
        <end position="325"/>
    </location>
</feature>
<dbReference type="InterPro" id="IPR045614">
    <property type="entry name" value="DUF6136"/>
</dbReference>
<dbReference type="Proteomes" id="UP000660708">
    <property type="component" value="Unassembled WGS sequence"/>
</dbReference>
<sequence>MLYYYRYRKASFVLSLQGIGQQIQQFGLMIAALFQIYLLGFIAILFMGIGKIVESDSPATQVQIAWGLLAAQSFILLVFRDAVLDSTHRRYHHTILTQTIHQKLADGVSLLIVHPLLLMSLIICYSMGLEKLTQAWQLILFVVTQFFVALCFIYRPLGTGSGLLLAAAIALYATNITWYLVALNLIILGCSTLLPRTLLRSISVTGLATFWLSFAYNHYFVLLWRIVLSALVLWFGVILETERPDLVANYVPGLVTLILLWWSSLAIDLKPEIYGRVSYWLSLDKLQSAKQSVWIIVLTAAIGFSVPVYILLGMTVVSLLPYVFLPLLVLSALKGPQHLAMTWLSTLVLSYTAFVLF</sequence>
<organism evidence="2 3">
    <name type="scientific">Pseudoalteromonas peptidolytica F12-50-A1</name>
    <dbReference type="NCBI Taxonomy" id="1315280"/>
    <lineage>
        <taxon>Bacteria</taxon>
        <taxon>Pseudomonadati</taxon>
        <taxon>Pseudomonadota</taxon>
        <taxon>Gammaproteobacteria</taxon>
        <taxon>Alteromonadales</taxon>
        <taxon>Pseudoalteromonadaceae</taxon>
        <taxon>Pseudoalteromonas</taxon>
    </lineage>
</organism>
<feature type="transmembrane region" description="Helical" evidence="1">
    <location>
        <begin position="64"/>
        <end position="83"/>
    </location>
</feature>